<dbReference type="Proteomes" id="UP000518266">
    <property type="component" value="Unassembled WGS sequence"/>
</dbReference>
<evidence type="ECO:0000313" key="3">
    <source>
        <dbReference type="Proteomes" id="UP000518266"/>
    </source>
</evidence>
<accession>A0A7J5ZG13</accession>
<dbReference type="AlphaFoldDB" id="A0A7J5ZG13"/>
<evidence type="ECO:0000256" key="1">
    <source>
        <dbReference type="SAM" id="MobiDB-lite"/>
    </source>
</evidence>
<evidence type="ECO:0000313" key="2">
    <source>
        <dbReference type="EMBL" id="KAF3859939.1"/>
    </source>
</evidence>
<feature type="region of interest" description="Disordered" evidence="1">
    <location>
        <begin position="26"/>
        <end position="63"/>
    </location>
</feature>
<keyword evidence="3" id="KW-1185">Reference proteome</keyword>
<dbReference type="EMBL" id="JAAKFY010000002">
    <property type="protein sequence ID" value="KAF3859939.1"/>
    <property type="molecule type" value="Genomic_DNA"/>
</dbReference>
<protein>
    <submittedName>
        <fullName evidence="2">Uncharacterized protein</fullName>
    </submittedName>
</protein>
<name>A0A7J5ZG13_DISMA</name>
<proteinExistence type="predicted"/>
<sequence>MTSYKKSSFFALGPVSSALMCSTATATTGDKPGPPAKGAFSSEGDKDKQNEVSQSRSQQGASVCPPVEEFFWICGSIVAFSKWRIGYMGKLCQRHCREFSRIDIKRYKPFVDIFNKASIFFFK</sequence>
<organism evidence="2 3">
    <name type="scientific">Dissostichus mawsoni</name>
    <name type="common">Antarctic cod</name>
    <dbReference type="NCBI Taxonomy" id="36200"/>
    <lineage>
        <taxon>Eukaryota</taxon>
        <taxon>Metazoa</taxon>
        <taxon>Chordata</taxon>
        <taxon>Craniata</taxon>
        <taxon>Vertebrata</taxon>
        <taxon>Euteleostomi</taxon>
        <taxon>Actinopterygii</taxon>
        <taxon>Neopterygii</taxon>
        <taxon>Teleostei</taxon>
        <taxon>Neoteleostei</taxon>
        <taxon>Acanthomorphata</taxon>
        <taxon>Eupercaria</taxon>
        <taxon>Perciformes</taxon>
        <taxon>Notothenioidei</taxon>
        <taxon>Nototheniidae</taxon>
        <taxon>Dissostichus</taxon>
    </lineage>
</organism>
<feature type="compositionally biased region" description="Polar residues" evidence="1">
    <location>
        <begin position="51"/>
        <end position="61"/>
    </location>
</feature>
<gene>
    <name evidence="2" type="ORF">F7725_000194</name>
</gene>
<reference evidence="2 3" key="1">
    <citation type="submission" date="2020-03" db="EMBL/GenBank/DDBJ databases">
        <title>Dissostichus mawsoni Genome sequencing and assembly.</title>
        <authorList>
            <person name="Park H."/>
        </authorList>
    </citation>
    <scope>NUCLEOTIDE SEQUENCE [LARGE SCALE GENOMIC DNA]</scope>
    <source>
        <strain evidence="2">DM0001</strain>
        <tissue evidence="2">Muscle</tissue>
    </source>
</reference>
<comment type="caution">
    <text evidence="2">The sequence shown here is derived from an EMBL/GenBank/DDBJ whole genome shotgun (WGS) entry which is preliminary data.</text>
</comment>